<feature type="compositionally biased region" description="Acidic residues" evidence="1">
    <location>
        <begin position="71"/>
        <end position="80"/>
    </location>
</feature>
<feature type="region of interest" description="Disordered" evidence="1">
    <location>
        <begin position="195"/>
        <end position="221"/>
    </location>
</feature>
<dbReference type="EMBL" id="SZYD01000016">
    <property type="protein sequence ID" value="KAD3336146.1"/>
    <property type="molecule type" value="Genomic_DNA"/>
</dbReference>
<dbReference type="OrthoDB" id="1724076at2759"/>
<dbReference type="PANTHER" id="PTHR33063:SF13">
    <property type="entry name" value="OS02G0583500 PROTEIN"/>
    <property type="match status" value="1"/>
</dbReference>
<gene>
    <name evidence="2" type="ORF">E3N88_31665</name>
</gene>
<sequence length="454" mass="51977">MANNSKQDQIAQKPVNDYEKKRLWTVEQNKNKLRDLGVKNIANSFTSLVESKKSKKRIVKPANTITNDMDYIPEMDDDSEGDRRTSNKQHHPQYIAPMSMNKLANLAKQHRVIAPKVTKKFPLDSNPTKEDHSRPTVAIAKTNSSNKGSQRQMVLVDEDDDTFHEDVNEESMQLDGLQNNENEDDFIKAKEQFQELEQDEQPQLTDTGGRLQEGQHREMRGRTDTDFEIEKEIGNGMTSIKRGITCGKGARKVMKASKKRLPVEFNFQTRRVVSENESSFMYECGYILRNNYSLQYKEWRHVPNEVRLPLRHKLTTLFDIDVENSNICKVIDSYMARAWRGYRAKLHDHFKEIGGSENATKGKTTPPSNVSKEDWKYLCDMWCGTKYLQDGGNSKAPPPGRLRPHTPHLGTTGHNQTSQVAATKGQTWPARLQTQPTKLQLGQTRATPTIHVPR</sequence>
<name>A0A5N6M6V1_9ASTR</name>
<dbReference type="Proteomes" id="UP000326396">
    <property type="component" value="Linkage Group LG6"/>
</dbReference>
<organism evidence="2 3">
    <name type="scientific">Mikania micrantha</name>
    <name type="common">bitter vine</name>
    <dbReference type="NCBI Taxonomy" id="192012"/>
    <lineage>
        <taxon>Eukaryota</taxon>
        <taxon>Viridiplantae</taxon>
        <taxon>Streptophyta</taxon>
        <taxon>Embryophyta</taxon>
        <taxon>Tracheophyta</taxon>
        <taxon>Spermatophyta</taxon>
        <taxon>Magnoliopsida</taxon>
        <taxon>eudicotyledons</taxon>
        <taxon>Gunneridae</taxon>
        <taxon>Pentapetalae</taxon>
        <taxon>asterids</taxon>
        <taxon>campanulids</taxon>
        <taxon>Asterales</taxon>
        <taxon>Asteraceae</taxon>
        <taxon>Asteroideae</taxon>
        <taxon>Heliantheae alliance</taxon>
        <taxon>Eupatorieae</taxon>
        <taxon>Mikania</taxon>
    </lineage>
</organism>
<dbReference type="PANTHER" id="PTHR33063">
    <property type="entry name" value="OS02G0583500 PROTEIN"/>
    <property type="match status" value="1"/>
</dbReference>
<feature type="region of interest" description="Disordered" evidence="1">
    <location>
        <begin position="390"/>
        <end position="415"/>
    </location>
</feature>
<reference evidence="2 3" key="1">
    <citation type="submission" date="2019-05" db="EMBL/GenBank/DDBJ databases">
        <title>Mikania micrantha, genome provides insights into the molecular mechanism of rapid growth.</title>
        <authorList>
            <person name="Liu B."/>
        </authorList>
    </citation>
    <scope>NUCLEOTIDE SEQUENCE [LARGE SCALE GENOMIC DNA]</scope>
    <source>
        <strain evidence="2">NLD-2019</strain>
        <tissue evidence="2">Leaf</tissue>
    </source>
</reference>
<comment type="caution">
    <text evidence="2">The sequence shown here is derived from an EMBL/GenBank/DDBJ whole genome shotgun (WGS) entry which is preliminary data.</text>
</comment>
<evidence type="ECO:0000313" key="3">
    <source>
        <dbReference type="Proteomes" id="UP000326396"/>
    </source>
</evidence>
<proteinExistence type="predicted"/>
<feature type="region of interest" description="Disordered" evidence="1">
    <location>
        <begin position="69"/>
        <end position="92"/>
    </location>
</feature>
<evidence type="ECO:0000256" key="1">
    <source>
        <dbReference type="SAM" id="MobiDB-lite"/>
    </source>
</evidence>
<protein>
    <submittedName>
        <fullName evidence="2">Uncharacterized protein</fullName>
    </submittedName>
</protein>
<keyword evidence="3" id="KW-1185">Reference proteome</keyword>
<dbReference type="AlphaFoldDB" id="A0A5N6M6V1"/>
<accession>A0A5N6M6V1</accession>
<evidence type="ECO:0000313" key="2">
    <source>
        <dbReference type="EMBL" id="KAD3336146.1"/>
    </source>
</evidence>